<evidence type="ECO:0000256" key="3">
    <source>
        <dbReference type="ARBA" id="ARBA00022704"/>
    </source>
</evidence>
<dbReference type="EMBL" id="KL596735">
    <property type="protein sequence ID" value="KER26930.1"/>
    <property type="molecule type" value="Genomic_DNA"/>
</dbReference>
<dbReference type="Proteomes" id="UP000054324">
    <property type="component" value="Unassembled WGS sequence"/>
</dbReference>
<dbReference type="CTD" id="20320095"/>
<dbReference type="SUPFAM" id="SSF54403">
    <property type="entry name" value="Cystatin/monellin"/>
    <property type="match status" value="8"/>
</dbReference>
<protein>
    <recommendedName>
        <fullName evidence="5">Cystatin domain-containing protein</fullName>
    </recommendedName>
</protein>
<feature type="chain" id="PRO_5018596229" description="Cystatin domain-containing protein" evidence="4">
    <location>
        <begin position="26"/>
        <end position="2846"/>
    </location>
</feature>
<comment type="similarity">
    <text evidence="1">Belongs to the cystatin family.</text>
</comment>
<name>A0A074ZU54_OPIVI</name>
<dbReference type="GO" id="GO:0005615">
    <property type="term" value="C:extracellular space"/>
    <property type="evidence" value="ECO:0007669"/>
    <property type="project" value="TreeGrafter"/>
</dbReference>
<dbReference type="GO" id="GO:0005737">
    <property type="term" value="C:cytoplasm"/>
    <property type="evidence" value="ECO:0007669"/>
    <property type="project" value="TreeGrafter"/>
</dbReference>
<evidence type="ECO:0000313" key="6">
    <source>
        <dbReference type="EMBL" id="KER26930.1"/>
    </source>
</evidence>
<feature type="domain" description="Cystatin" evidence="5">
    <location>
        <begin position="2504"/>
        <end position="2608"/>
    </location>
</feature>
<dbReference type="PANTHER" id="PTHR46186:SF2">
    <property type="entry name" value="CYSTATIN"/>
    <property type="match status" value="1"/>
</dbReference>
<feature type="signal peptide" evidence="4">
    <location>
        <begin position="1"/>
        <end position="25"/>
    </location>
</feature>
<evidence type="ECO:0000256" key="1">
    <source>
        <dbReference type="ARBA" id="ARBA00009403"/>
    </source>
</evidence>
<dbReference type="PANTHER" id="PTHR46186">
    <property type="entry name" value="CYSTATIN"/>
    <property type="match status" value="1"/>
</dbReference>
<dbReference type="OrthoDB" id="6241713at2759"/>
<evidence type="ECO:0000259" key="5">
    <source>
        <dbReference type="SMART" id="SM00043"/>
    </source>
</evidence>
<dbReference type="GO" id="GO:0004869">
    <property type="term" value="F:cysteine-type endopeptidase inhibitor activity"/>
    <property type="evidence" value="ECO:0007669"/>
    <property type="project" value="UniProtKB-KW"/>
</dbReference>
<organism evidence="6 7">
    <name type="scientific">Opisthorchis viverrini</name>
    <name type="common">Southeast Asian liver fluke</name>
    <dbReference type="NCBI Taxonomy" id="6198"/>
    <lineage>
        <taxon>Eukaryota</taxon>
        <taxon>Metazoa</taxon>
        <taxon>Spiralia</taxon>
        <taxon>Lophotrochozoa</taxon>
        <taxon>Platyhelminthes</taxon>
        <taxon>Trematoda</taxon>
        <taxon>Digenea</taxon>
        <taxon>Opisthorchiida</taxon>
        <taxon>Opisthorchiata</taxon>
        <taxon>Opisthorchiidae</taxon>
        <taxon>Opisthorchis</taxon>
    </lineage>
</organism>
<evidence type="ECO:0000256" key="2">
    <source>
        <dbReference type="ARBA" id="ARBA00022690"/>
    </source>
</evidence>
<gene>
    <name evidence="6" type="ORF">T265_05913</name>
</gene>
<feature type="domain" description="Cystatin" evidence="5">
    <location>
        <begin position="350"/>
        <end position="458"/>
    </location>
</feature>
<dbReference type="CDD" id="cd00042">
    <property type="entry name" value="CY"/>
    <property type="match status" value="2"/>
</dbReference>
<evidence type="ECO:0000256" key="4">
    <source>
        <dbReference type="SAM" id="SignalP"/>
    </source>
</evidence>
<dbReference type="RefSeq" id="XP_009169312.1">
    <property type="nucleotide sequence ID" value="XM_009171048.1"/>
</dbReference>
<proteinExistence type="inferred from homology"/>
<dbReference type="SMART" id="SM00043">
    <property type="entry name" value="CY"/>
    <property type="match status" value="4"/>
</dbReference>
<dbReference type="InterPro" id="IPR046350">
    <property type="entry name" value="Cystatin_sf"/>
</dbReference>
<evidence type="ECO:0000313" key="7">
    <source>
        <dbReference type="Proteomes" id="UP000054324"/>
    </source>
</evidence>
<accession>A0A074ZU54</accession>
<feature type="domain" description="Cystatin" evidence="5">
    <location>
        <begin position="1136"/>
        <end position="1238"/>
    </location>
</feature>
<dbReference type="STRING" id="6198.A0A074ZU54"/>
<keyword evidence="7" id="KW-1185">Reference proteome</keyword>
<sequence>MLWAETLILLATVCLLSTGTQLAGGKQPLTSEDFTSDQFGELVKQANHQCNLAGNQEEWYIQEAILGGTKQIVSGVSYEFHLRQRKTGCAREEMLKRNPNESTPLCVAQENATVIVCSVKLWHQSWINSTEITVRDIWFVDAGDGGISETVRLVNETNWELERALIQDAVRIFNTLDDKPHIYKLSGATEKTRKHKGEETKILEATLKETACPNVKDQLESLKKHSCYNNETKVLADNDTKYRKTLTHMYNNETKNEVRCTLPINKETLKNTRFLECEGLMPVFRGMWRASLHNSRKVAPGCLDLNGTSDLSDGRTEQCQVTVTTAPSDDGANETVAFDHCKSVARFMGYLLGGKQHVKTGTLSHKTALAIAEQAVWRYNSQGNDLREYRLETVQNMASKVVSGYRYMMNITMKAVSCKNTNDSTCLDPSKMDYLHCAVSAHKKPAAHEHEINITNCWRHVISTLATTWTYSYLSPEELLQLQGGDALKTVMETYNVLNKHMEESEIDYLSDGLKITDGGTELVSFKLHVKGNEKKQTKYKCDVILIRQKDQPERRRLGKCIEKPPTASKVAPLGGPREISAEQQRRPEFRIKIKNAVRRFNNMANDMHYHRLLRVESPVTQHATVCSVKVWSKPWENFTQIDIRDCQLSAMESPILVQSISDDVQATDEFKELVSHVTLMFNLDSSEKMLYRSHLIDGIIRDVSRIPLLPLSITHFLQAEKPDQIVFNLTMSPTNCEKWDNVIPFTAGRYAHCTGTRNPRNFARCRVKVVEFDKGATVQLSNCEYVYFGEHRLRRPLHGWEQATALFQEVVGRAVNAFNTRVDSRYWYKLFAIEDPTTEVSVHPIYPIVLLLSSTFLGRSIHLLCICFAKHVETPDPLTVQIKMDCRNSVKKASHNEYTLICKLIWFVQLPENIINERFSWIPNECIFANGEELVLMKLYFPALEDDASELSSHFCLDRIHQGSRYMVSCHVRYWQRLWVTFHETIDVSDCELIPITQKTSSNEHQTTMVDRKQSQESNLQCISSQDKRWLKLFADQVNLGKPYWKVAIEEIEESPVPGKRLTFEVYFKSESTGEDCSESNEEACSNDMIVLLLLNPPQHFYVCKGSYWWKNWKNEETFEISQCKNVTRFKAQTTTTKGASAHGDMELKEMVSKAVELYNEKLADFYIFGEDSVQNVLLETEVGKKTMFDLKMKPISCKPTSGRRKCEPKLSQNRVQCSVTVWQRPWLGENERIWLHNCHDSYSYPSSAGVHQISDEEENSNAFKDAVKRLGEMYTTDEPIIYSVKHENATAQQNATQRLIRLVLILEPVGCDYTKPNSNSPACRDWRNQDKVKCLAEIVQELSGISHRVLRLTGCSPIMEPIPERLLKPSEYETVSFKRTLRKAWELFHQLMRQSGQLFNVVDVKDGTIENRVQCSVTVWQRPWLGENERIWLHNCHDSYSYPSSAGVHQISDEEENSNAFKDAVKRLGEMYTTDEPIIYSVKHENATAQQNATQRLIRLVLILEPVGCDYTKPNSNSPACRDWRNQAEIICRVGIWHNPKTKTSTVEVREIWMIKNDDTVIAETVRFISETKHGLDRALIEDAIMNFNNYGRKTKLFKYSRSLEITLQVCFMFLLSKKINHVAQQLGSASRKILRVLLTQTNCKNERNSKKNFKQSKEICFNQMTGVYTRKSMKIYPMRNFARSDIRFLSAEEVHGQLFQDMLKTVIRRYNSGSFSEKVSKAIKVENAHVESGPDVITRFTLWAQETPCKKKSNLLMNDDNFATVCEIHDELSLKRSAETCDVKVTRVDSTGSNGPIIELRNYTFIPNYNLSLYREMQYIQRGTAEDEVKKKIAKRVVERYNTERNDEYEYKLESIQNAKWMISGGRLFSMNVTMKAFGCKNKTDALCTSPLKEMHVYRHCEASALDRPWPFKEEINFTNCWKETILRQSIKGVWSFLSPKELSQLKNGEMLKSVVKKYRDSSMVLGQLKNHQLFGGFKLMVGETQFISLKIHLKGTKQNESGYECEVAVVQQKRKPNEMYMHRCISRPPFSDSSNQGAGDEKIRVEQQQRLTFKSKLRNIVEQFNSISNDTYYHRLFDTEEPVEQGDLAGSAGSSFFRVYLQQTRCQKNKHNKWHAENIPHLCGRLNNTHKTSCVANVLENPSSTSTQINLQDCKLSKMTDTIKVHSTSDDLQASTYFRDLISKAVLAFNLKSGANLLYQSHFVDAIVRSKENPNKLQFTLTLSQTSCQKWEDVLAFRLDRNDLCQTDPVASPLALCKVHIVGFNKRTEINLDNCKYIHAGNYALPRPQNSRERSTPLFRQVVENAVSLFNHQTDSEYWFNLIAIENPSIELVFGIQYTFTLHMLPAQCLIIKSPNGTAEYVSREHCNYRKPEFMVSCQARFWRRAWNDLHETLDVSDCDLIPISHTWSASIENTNPLNEQDGSSAYCLESIAWRLVQLFAEQQNPGQTYEIVSIENVIEYLVPGKRITFDLYMKPASMTQKCSFKDARKCEVKKAGVHSLVRGVSAMEDPDLEEMYSNAVGIYNEKMTKFYIFGKERIENITQKTDTGKLTMFKIVLKPVGCKFSHGDRHCEPKLSKLRVSCSVTVLQRPWMEDGEVSLQNCHEYLLEQSDLDSHPLTEEEADSDKFRDAIRELVGMYRWRVPIGYALDTYENAKIRRNETDRTVSLTLILQPAGCIYHRPNSNDPACLDWKYQDKVKCDAEIIQQFRAGEKRTLRLMGCNPIREPMKKRALEPEEYKRSTIVHAMKEAWRLFHENLKEPNYLYNVVDVKDGTIERDKYPRITFTLTFEQTACIRGVDDYKFDGVRASLCYETTPKVLKNCTVVLTVEEAGPMVALNCEPH</sequence>
<dbReference type="Gene3D" id="3.10.450.10">
    <property type="match status" value="8"/>
</dbReference>
<dbReference type="KEGG" id="ovi:T265_05913"/>
<dbReference type="GO" id="GO:0031982">
    <property type="term" value="C:vesicle"/>
    <property type="evidence" value="ECO:0007669"/>
    <property type="project" value="TreeGrafter"/>
</dbReference>
<reference evidence="6 7" key="1">
    <citation type="submission" date="2013-11" db="EMBL/GenBank/DDBJ databases">
        <title>Opisthorchis viverrini - life in the bile duct.</title>
        <authorList>
            <person name="Young N.D."/>
            <person name="Nagarajan N."/>
            <person name="Lin S.J."/>
            <person name="Korhonen P.K."/>
            <person name="Jex A.R."/>
            <person name="Hall R.S."/>
            <person name="Safavi-Hemami H."/>
            <person name="Kaewkong W."/>
            <person name="Bertrand D."/>
            <person name="Gao S."/>
            <person name="Seet Q."/>
            <person name="Wongkham S."/>
            <person name="Teh B.T."/>
            <person name="Wongkham C."/>
            <person name="Intapan P.M."/>
            <person name="Maleewong W."/>
            <person name="Yang X."/>
            <person name="Hu M."/>
            <person name="Wang Z."/>
            <person name="Hofmann A."/>
            <person name="Sternberg P.W."/>
            <person name="Tan P."/>
            <person name="Wang J."/>
            <person name="Gasser R.B."/>
        </authorList>
    </citation>
    <scope>NUCLEOTIDE SEQUENCE [LARGE SCALE GENOMIC DNA]</scope>
</reference>
<keyword evidence="3" id="KW-0789">Thiol protease inhibitor</keyword>
<dbReference type="InterPro" id="IPR000010">
    <property type="entry name" value="Cystatin_dom"/>
</dbReference>
<dbReference type="GeneID" id="20320095"/>
<keyword evidence="2" id="KW-0646">Protease inhibitor</keyword>
<keyword evidence="4" id="KW-0732">Signal</keyword>
<feature type="domain" description="Cystatin" evidence="5">
    <location>
        <begin position="1815"/>
        <end position="1924"/>
    </location>
</feature>